<dbReference type="Gene3D" id="3.90.180.10">
    <property type="entry name" value="Medium-chain alcohol dehydrogenases, catalytic domain"/>
    <property type="match status" value="1"/>
</dbReference>
<dbReference type="Pfam" id="PF00107">
    <property type="entry name" value="ADH_zinc_N"/>
    <property type="match status" value="1"/>
</dbReference>
<dbReference type="GO" id="GO:0008270">
    <property type="term" value="F:zinc ion binding"/>
    <property type="evidence" value="ECO:0007669"/>
    <property type="project" value="InterPro"/>
</dbReference>
<dbReference type="CDD" id="cd05283">
    <property type="entry name" value="CAD1"/>
    <property type="match status" value="1"/>
</dbReference>
<dbReference type="HOGENOM" id="CLU_026673_20_2_1"/>
<reference evidence="8 9" key="1">
    <citation type="journal article" date="2014" name="BMC Genomics">
        <title>Genome sequencing of four Aureobasidium pullulans varieties: biotechnological potential, stress tolerance, and description of new species.</title>
        <authorList>
            <person name="Gostin Ar C."/>
            <person name="Ohm R.A."/>
            <person name="Kogej T."/>
            <person name="Sonjak S."/>
            <person name="Turk M."/>
            <person name="Zajc J."/>
            <person name="Zalar P."/>
            <person name="Grube M."/>
            <person name="Sun H."/>
            <person name="Han J."/>
            <person name="Sharma A."/>
            <person name="Chiniquy J."/>
            <person name="Ngan C.Y."/>
            <person name="Lipzen A."/>
            <person name="Barry K."/>
            <person name="Grigoriev I.V."/>
            <person name="Gunde-Cimerman N."/>
        </authorList>
    </citation>
    <scope>NUCLEOTIDE SEQUENCE [LARGE SCALE GENOMIC DNA]</scope>
    <source>
        <strain evidence="8 9">EXF-150</strain>
    </source>
</reference>
<proteinExistence type="inferred from homology"/>
<accession>A0A074Y0A3</accession>
<evidence type="ECO:0000256" key="1">
    <source>
        <dbReference type="ARBA" id="ARBA00001947"/>
    </source>
</evidence>
<dbReference type="EMBL" id="KL584974">
    <property type="protein sequence ID" value="KEQ89359.1"/>
    <property type="molecule type" value="Genomic_DNA"/>
</dbReference>
<dbReference type="InterPro" id="IPR011032">
    <property type="entry name" value="GroES-like_sf"/>
</dbReference>
<dbReference type="PANTHER" id="PTHR42683">
    <property type="entry name" value="ALDEHYDE REDUCTASE"/>
    <property type="match status" value="1"/>
</dbReference>
<gene>
    <name evidence="8" type="ORF">M438DRAFT_360867</name>
</gene>
<keyword evidence="9" id="KW-1185">Reference proteome</keyword>
<keyword evidence="3 5" id="KW-0862">Zinc</keyword>
<protein>
    <submittedName>
        <fullName evidence="8">GroES-like protein</fullName>
    </submittedName>
</protein>
<dbReference type="GO" id="GO:0016616">
    <property type="term" value="F:oxidoreductase activity, acting on the CH-OH group of donors, NAD or NADP as acceptor"/>
    <property type="evidence" value="ECO:0007669"/>
    <property type="project" value="InterPro"/>
</dbReference>
<feature type="domain" description="Alcohol dehydrogenase-like N-terminal" evidence="7">
    <location>
        <begin position="30"/>
        <end position="133"/>
    </location>
</feature>
<dbReference type="Pfam" id="PF08240">
    <property type="entry name" value="ADH_N"/>
    <property type="match status" value="1"/>
</dbReference>
<dbReference type="OrthoDB" id="1879366at2759"/>
<dbReference type="Gene3D" id="3.40.50.720">
    <property type="entry name" value="NAD(P)-binding Rossmann-like Domain"/>
    <property type="match status" value="1"/>
</dbReference>
<dbReference type="InterPro" id="IPR047109">
    <property type="entry name" value="CAD-like"/>
</dbReference>
<comment type="cofactor">
    <cofactor evidence="1 5">
        <name>Zn(2+)</name>
        <dbReference type="ChEBI" id="CHEBI:29105"/>
    </cofactor>
</comment>
<keyword evidence="2 5" id="KW-0479">Metal-binding</keyword>
<evidence type="ECO:0000256" key="5">
    <source>
        <dbReference type="RuleBase" id="RU361277"/>
    </source>
</evidence>
<dbReference type="SUPFAM" id="SSF51735">
    <property type="entry name" value="NAD(P)-binding Rossmann-fold domains"/>
    <property type="match status" value="1"/>
</dbReference>
<keyword evidence="4" id="KW-0560">Oxidoreductase</keyword>
<sequence>MSTHTLTTFRYDAALSNFVKKTTQRALGLNEIKIRVTHSGICYTDVHAKDKTCGLGHEGVGLVTDVGDAVKSVKPGDRVGWGWLRSSCGTCDVCVEGYRQYCSQAAGFAFCDHEQGAFADFHIIDADFAYQIPAEIQSHHAGVFMCAGASTYEALDAAGTKPHHRVGVVGLGGLGHMAVLFAKAMGCAVTVFSGSTGFGSQSKAKDAFALGADELRSLSDINTPNFPNSFGDPPRDRSSKALIDVLLICANETPDLEKMLPFLARRATIVLMSIQQKPLVIPYMPFILPGHRIIASTEASRRNHFAMIQFAARHQISPWVERYPMTADGLKMAFERLEKGEMRFRGVLEVPAAGI</sequence>
<dbReference type="InterPro" id="IPR002328">
    <property type="entry name" value="ADH_Zn_CS"/>
</dbReference>
<dbReference type="InterPro" id="IPR013154">
    <property type="entry name" value="ADH-like_N"/>
</dbReference>
<dbReference type="STRING" id="1043002.A0A074Y0A3"/>
<dbReference type="FunFam" id="3.40.50.720:FF:000022">
    <property type="entry name" value="Cinnamyl alcohol dehydrogenase"/>
    <property type="match status" value="1"/>
</dbReference>
<dbReference type="SUPFAM" id="SSF50129">
    <property type="entry name" value="GroES-like"/>
    <property type="match status" value="1"/>
</dbReference>
<dbReference type="InterPro" id="IPR013149">
    <property type="entry name" value="ADH-like_C"/>
</dbReference>
<comment type="similarity">
    <text evidence="5">Belongs to the zinc-containing alcohol dehydrogenase family.</text>
</comment>
<evidence type="ECO:0000259" key="6">
    <source>
        <dbReference type="Pfam" id="PF00107"/>
    </source>
</evidence>
<dbReference type="Proteomes" id="UP000030706">
    <property type="component" value="Unassembled WGS sequence"/>
</dbReference>
<evidence type="ECO:0000313" key="8">
    <source>
        <dbReference type="EMBL" id="KEQ89359.1"/>
    </source>
</evidence>
<evidence type="ECO:0000256" key="4">
    <source>
        <dbReference type="ARBA" id="ARBA00023002"/>
    </source>
</evidence>
<dbReference type="AlphaFoldDB" id="A0A074Y0A3"/>
<evidence type="ECO:0000256" key="3">
    <source>
        <dbReference type="ARBA" id="ARBA00022833"/>
    </source>
</evidence>
<evidence type="ECO:0000313" key="9">
    <source>
        <dbReference type="Proteomes" id="UP000030706"/>
    </source>
</evidence>
<feature type="domain" description="Alcohol dehydrogenase-like C-terminal" evidence="6">
    <location>
        <begin position="173"/>
        <end position="311"/>
    </location>
</feature>
<dbReference type="GeneID" id="40749770"/>
<organism evidence="8 9">
    <name type="scientific">Aureobasidium pullulans EXF-150</name>
    <dbReference type="NCBI Taxonomy" id="1043002"/>
    <lineage>
        <taxon>Eukaryota</taxon>
        <taxon>Fungi</taxon>
        <taxon>Dikarya</taxon>
        <taxon>Ascomycota</taxon>
        <taxon>Pezizomycotina</taxon>
        <taxon>Dothideomycetes</taxon>
        <taxon>Dothideomycetidae</taxon>
        <taxon>Dothideales</taxon>
        <taxon>Saccotheciaceae</taxon>
        <taxon>Aureobasidium</taxon>
    </lineage>
</organism>
<dbReference type="RefSeq" id="XP_029765546.1">
    <property type="nucleotide sequence ID" value="XM_029907464.1"/>
</dbReference>
<evidence type="ECO:0000256" key="2">
    <source>
        <dbReference type="ARBA" id="ARBA00022723"/>
    </source>
</evidence>
<dbReference type="InterPro" id="IPR036291">
    <property type="entry name" value="NAD(P)-bd_dom_sf"/>
</dbReference>
<evidence type="ECO:0000259" key="7">
    <source>
        <dbReference type="Pfam" id="PF08240"/>
    </source>
</evidence>
<dbReference type="PROSITE" id="PS00059">
    <property type="entry name" value="ADH_ZINC"/>
    <property type="match status" value="1"/>
</dbReference>
<name>A0A074Y0A3_AURPU</name>